<keyword evidence="5" id="KW-1185">Reference proteome</keyword>
<evidence type="ECO:0000256" key="1">
    <source>
        <dbReference type="SAM" id="Coils"/>
    </source>
</evidence>
<feature type="coiled-coil region" evidence="1">
    <location>
        <begin position="514"/>
        <end position="597"/>
    </location>
</feature>
<sequence length="617" mass="71684">MEEEEEEEGVLPHLPVQTWTTVSFMEEEDGAFHHLPLRTWTRNDHEAETSAKKPMDTLRGKAIMDSRDDDYDRTTISGDNFDDFCEWQDEVRLGRRDWVLENELYSTGAEPQHTDDELREKLEAVEETLRCLADKDLKYLTIPIGKIPKQALFDALRECADVRRYQLLQLAEQLRGRIADRFEAAEHLIQVRMDLDARARRLEWEKSEVQISLEKELERRSIDYSMKLKMLLVDEQELKKQVRELEEQSASLQREISWLGGGGKQNQVTTANSEMEITDLKAAVEELRTENGKLRKDSSELQEKLDASEEDRRRIARCFCEKEKENNELQKLVASLKQECDEQERTISGLRLVYNNEVENRPTDENDQLSRLQMEQLRLTGVEQKLRKELETCKHEQEKLRHENIGLLSRLQDAGNGGDVSWIKLDEELRARVDCLQTEGLSLLGDLLGLLDSQRVEQKQEPRDDTSGHLPVDYTIRNQSLSRRHENFRISLQTVAKILDEKSLPAEGSSMSKQSEAELEIKQLEIESQEYTKELTAARSMLSEVTEQRNQMWEEVKKSKENIMLIDDEVATLKKKTKELKEDILTEEGQIADLEDSLEKPFDLICSSTSMEESQQK</sequence>
<dbReference type="PANTHER" id="PTHR47491">
    <property type="entry name" value="CAP-GLY DOMAIN LINKER"/>
    <property type="match status" value="1"/>
</dbReference>
<organism evidence="4 5">
    <name type="scientific">Musa acuminata subsp. malaccensis</name>
    <name type="common">Wild banana</name>
    <name type="synonym">Musa malaccensis</name>
    <dbReference type="NCBI Taxonomy" id="214687"/>
    <lineage>
        <taxon>Eukaryota</taxon>
        <taxon>Viridiplantae</taxon>
        <taxon>Streptophyta</taxon>
        <taxon>Embryophyta</taxon>
        <taxon>Tracheophyta</taxon>
        <taxon>Spermatophyta</taxon>
        <taxon>Magnoliopsida</taxon>
        <taxon>Liliopsida</taxon>
        <taxon>Zingiberales</taxon>
        <taxon>Musaceae</taxon>
        <taxon>Musa</taxon>
    </lineage>
</organism>
<proteinExistence type="predicted"/>
<dbReference type="EnsemblPlants" id="Ma10_t29260.1">
    <property type="protein sequence ID" value="Ma10_p29260.1"/>
    <property type="gene ID" value="Ma10_g29260"/>
</dbReference>
<evidence type="ECO:0000313" key="4">
    <source>
        <dbReference type="EnsemblPlants" id="Ma10_p29260.1"/>
    </source>
</evidence>
<feature type="domain" description="DUF7653" evidence="2">
    <location>
        <begin position="384"/>
        <end position="503"/>
    </location>
</feature>
<dbReference type="Gramene" id="Ma10_t29260.1">
    <property type="protein sequence ID" value="Ma10_p29260.1"/>
    <property type="gene ID" value="Ma10_g29260"/>
</dbReference>
<dbReference type="OMA" id="QQYAVEF"/>
<accession>A0A804L1L3</accession>
<reference evidence="4" key="2">
    <citation type="submission" date="2021-05" db="UniProtKB">
        <authorList>
            <consortium name="EnsemblPlants"/>
        </authorList>
    </citation>
    <scope>IDENTIFICATION</scope>
    <source>
        <strain evidence="4">subsp. malaccensis</strain>
    </source>
</reference>
<dbReference type="AlphaFoldDB" id="A0A804L1L3"/>
<dbReference type="InParanoid" id="A0A804L1L3"/>
<feature type="coiled-coil region" evidence="1">
    <location>
        <begin position="228"/>
        <end position="353"/>
    </location>
</feature>
<protein>
    <submittedName>
        <fullName evidence="3">(wild Malaysian banana) hypothetical protein</fullName>
    </submittedName>
</protein>
<dbReference type="Proteomes" id="UP000012960">
    <property type="component" value="Unplaced"/>
</dbReference>
<dbReference type="InterPro" id="IPR056070">
    <property type="entry name" value="DUF7653"/>
</dbReference>
<reference evidence="3" key="1">
    <citation type="submission" date="2021-03" db="EMBL/GenBank/DDBJ databases">
        <authorList>
            <consortium name="Genoscope - CEA"/>
            <person name="William W."/>
        </authorList>
    </citation>
    <scope>NUCLEOTIDE SEQUENCE</scope>
    <source>
        <strain evidence="3">Doubled-haploid Pahang</strain>
    </source>
</reference>
<evidence type="ECO:0000259" key="2">
    <source>
        <dbReference type="Pfam" id="PF24670"/>
    </source>
</evidence>
<name>A0A804L1L3_MUSAM</name>
<dbReference type="Pfam" id="PF24670">
    <property type="entry name" value="DUF7653"/>
    <property type="match status" value="1"/>
</dbReference>
<evidence type="ECO:0000313" key="3">
    <source>
        <dbReference type="EMBL" id="CAG1854938.1"/>
    </source>
</evidence>
<keyword evidence="1" id="KW-0175">Coiled coil</keyword>
<dbReference type="PANTHER" id="PTHR47491:SF5">
    <property type="entry name" value="CAP-GLY DOMAIN LINKER"/>
    <property type="match status" value="1"/>
</dbReference>
<gene>
    <name evidence="3" type="ORF">GSMUA_331640.1</name>
</gene>
<evidence type="ECO:0000313" key="5">
    <source>
        <dbReference type="Proteomes" id="UP000012960"/>
    </source>
</evidence>
<dbReference type="EMBL" id="HG996476">
    <property type="protein sequence ID" value="CAG1854938.1"/>
    <property type="molecule type" value="Genomic_DNA"/>
</dbReference>